<dbReference type="PROSITE" id="PS00086">
    <property type="entry name" value="CYTOCHROME_P450"/>
    <property type="match status" value="1"/>
</dbReference>
<dbReference type="InterPro" id="IPR017972">
    <property type="entry name" value="Cyt_P450_CS"/>
</dbReference>
<keyword evidence="6" id="KW-0472">Membrane</keyword>
<comment type="cofactor">
    <cofactor evidence="1 4">
        <name>heme</name>
        <dbReference type="ChEBI" id="CHEBI:30413"/>
    </cofactor>
</comment>
<evidence type="ECO:0000256" key="3">
    <source>
        <dbReference type="ARBA" id="ARBA00023004"/>
    </source>
</evidence>
<gene>
    <name evidence="7" type="ORF">B0J11DRAFT_619685</name>
</gene>
<feature type="transmembrane region" description="Helical" evidence="6">
    <location>
        <begin position="15"/>
        <end position="36"/>
    </location>
</feature>
<evidence type="ECO:0000256" key="1">
    <source>
        <dbReference type="ARBA" id="ARBA00001971"/>
    </source>
</evidence>
<keyword evidence="4 5" id="KW-0349">Heme</keyword>
<protein>
    <submittedName>
        <fullName evidence="7">Cytochrome P450</fullName>
    </submittedName>
</protein>
<dbReference type="InterPro" id="IPR036396">
    <property type="entry name" value="Cyt_P450_sf"/>
</dbReference>
<name>A0A9P9D403_9PLEO</name>
<keyword evidence="5" id="KW-0560">Oxidoreductase</keyword>
<dbReference type="InterPro" id="IPR002401">
    <property type="entry name" value="Cyt_P450_E_grp-I"/>
</dbReference>
<dbReference type="GO" id="GO:0016705">
    <property type="term" value="F:oxidoreductase activity, acting on paired donors, with incorporation or reduction of molecular oxygen"/>
    <property type="evidence" value="ECO:0007669"/>
    <property type="project" value="InterPro"/>
</dbReference>
<dbReference type="GO" id="GO:0004497">
    <property type="term" value="F:monooxygenase activity"/>
    <property type="evidence" value="ECO:0007669"/>
    <property type="project" value="UniProtKB-KW"/>
</dbReference>
<evidence type="ECO:0000256" key="2">
    <source>
        <dbReference type="ARBA" id="ARBA00022723"/>
    </source>
</evidence>
<dbReference type="GO" id="GO:0020037">
    <property type="term" value="F:heme binding"/>
    <property type="evidence" value="ECO:0007669"/>
    <property type="project" value="InterPro"/>
</dbReference>
<proteinExistence type="inferred from homology"/>
<dbReference type="EMBL" id="JAGMWT010000022">
    <property type="protein sequence ID" value="KAH7112072.1"/>
    <property type="molecule type" value="Genomic_DNA"/>
</dbReference>
<sequence>MSSLYIFSTLSHHDLFLGTTLLGACVILYWFLPFVYGLTIAPTRKLPGPFLARITRWFEFHLVFRGDSNLTYIRLHEQFGPVVRMGPNRYSFSDPSDVKMIYELGGKSIKSRFYEPLLASDPEKQNIFTMRDPIRHKDRRRKIANLYSMSTMVAYESAVDKMNSVCVSKLSQFAKEKRKISLPDFMQYYAFDVIGEITFSKSFGMMENEGDSTGMIKGIHGANGYLAHAGIIPDIHPWFMRFQSLMGKSQGANMLLEFTFNQLSRNRQANAKEGNVSTSDSFLAKLMQLESENRVTMPHILDSCGSNIAAGSDTTAISLSSALFYLYSNADKLAKLRDEIDTMAEKGLISDPVTFQQAQTMPYLQAVIKESLRIHPAVGTILPRVAPQGGLKLAGTYIPEGTEVGANAWVLHYSKNIFGEDAAVYRPERWLEPKDENDVRESMMFAFGGGSRSCLGKNISLLEMTKVLPQIVRKFDFNFDHTKAPNSYCAWFVYLKYVAEPRLRATK</sequence>
<dbReference type="AlphaFoldDB" id="A0A9P9D403"/>
<evidence type="ECO:0000313" key="7">
    <source>
        <dbReference type="EMBL" id="KAH7112072.1"/>
    </source>
</evidence>
<keyword evidence="5" id="KW-0503">Monooxygenase</keyword>
<evidence type="ECO:0000256" key="6">
    <source>
        <dbReference type="SAM" id="Phobius"/>
    </source>
</evidence>
<dbReference type="PANTHER" id="PTHR24305">
    <property type="entry name" value="CYTOCHROME P450"/>
    <property type="match status" value="1"/>
</dbReference>
<dbReference type="Pfam" id="PF00067">
    <property type="entry name" value="p450"/>
    <property type="match status" value="1"/>
</dbReference>
<organism evidence="7 8">
    <name type="scientific">Dendryphion nanum</name>
    <dbReference type="NCBI Taxonomy" id="256645"/>
    <lineage>
        <taxon>Eukaryota</taxon>
        <taxon>Fungi</taxon>
        <taxon>Dikarya</taxon>
        <taxon>Ascomycota</taxon>
        <taxon>Pezizomycotina</taxon>
        <taxon>Dothideomycetes</taxon>
        <taxon>Pleosporomycetidae</taxon>
        <taxon>Pleosporales</taxon>
        <taxon>Torulaceae</taxon>
        <taxon>Dendryphion</taxon>
    </lineage>
</organism>
<accession>A0A9P9D403</accession>
<dbReference type="InterPro" id="IPR050121">
    <property type="entry name" value="Cytochrome_P450_monoxygenase"/>
</dbReference>
<evidence type="ECO:0000256" key="4">
    <source>
        <dbReference type="PIRSR" id="PIRSR602401-1"/>
    </source>
</evidence>
<evidence type="ECO:0000313" key="8">
    <source>
        <dbReference type="Proteomes" id="UP000700596"/>
    </source>
</evidence>
<dbReference type="CDD" id="cd11060">
    <property type="entry name" value="CYP57A1-like"/>
    <property type="match status" value="1"/>
</dbReference>
<evidence type="ECO:0000256" key="5">
    <source>
        <dbReference type="RuleBase" id="RU000461"/>
    </source>
</evidence>
<reference evidence="7" key="1">
    <citation type="journal article" date="2021" name="Nat. Commun.">
        <title>Genetic determinants of endophytism in the Arabidopsis root mycobiome.</title>
        <authorList>
            <person name="Mesny F."/>
            <person name="Miyauchi S."/>
            <person name="Thiergart T."/>
            <person name="Pickel B."/>
            <person name="Atanasova L."/>
            <person name="Karlsson M."/>
            <person name="Huettel B."/>
            <person name="Barry K.W."/>
            <person name="Haridas S."/>
            <person name="Chen C."/>
            <person name="Bauer D."/>
            <person name="Andreopoulos W."/>
            <person name="Pangilinan J."/>
            <person name="LaButti K."/>
            <person name="Riley R."/>
            <person name="Lipzen A."/>
            <person name="Clum A."/>
            <person name="Drula E."/>
            <person name="Henrissat B."/>
            <person name="Kohler A."/>
            <person name="Grigoriev I.V."/>
            <person name="Martin F.M."/>
            <person name="Hacquard S."/>
        </authorList>
    </citation>
    <scope>NUCLEOTIDE SEQUENCE</scope>
    <source>
        <strain evidence="7">MPI-CAGE-CH-0243</strain>
    </source>
</reference>
<keyword evidence="2 4" id="KW-0479">Metal-binding</keyword>
<dbReference type="PANTHER" id="PTHR24305:SF190">
    <property type="entry name" value="P450, PUTATIVE (EUROFUNG)-RELATED"/>
    <property type="match status" value="1"/>
</dbReference>
<feature type="binding site" description="axial binding residue" evidence="4">
    <location>
        <position position="454"/>
    </location>
    <ligand>
        <name>heme</name>
        <dbReference type="ChEBI" id="CHEBI:30413"/>
    </ligand>
    <ligandPart>
        <name>Fe</name>
        <dbReference type="ChEBI" id="CHEBI:18248"/>
    </ligandPart>
</feature>
<dbReference type="FunFam" id="1.10.630.10:FF:000050">
    <property type="entry name" value="Cytochrome P450 monooxygenase"/>
    <property type="match status" value="1"/>
</dbReference>
<comment type="caution">
    <text evidence="7">The sequence shown here is derived from an EMBL/GenBank/DDBJ whole genome shotgun (WGS) entry which is preliminary data.</text>
</comment>
<comment type="similarity">
    <text evidence="5">Belongs to the cytochrome P450 family.</text>
</comment>
<keyword evidence="6" id="KW-1133">Transmembrane helix</keyword>
<keyword evidence="3 4" id="KW-0408">Iron</keyword>
<dbReference type="PRINTS" id="PR00385">
    <property type="entry name" value="P450"/>
</dbReference>
<keyword evidence="8" id="KW-1185">Reference proteome</keyword>
<dbReference type="Gene3D" id="1.10.630.10">
    <property type="entry name" value="Cytochrome P450"/>
    <property type="match status" value="1"/>
</dbReference>
<dbReference type="SUPFAM" id="SSF48264">
    <property type="entry name" value="Cytochrome P450"/>
    <property type="match status" value="1"/>
</dbReference>
<dbReference type="OrthoDB" id="3934656at2759"/>
<keyword evidence="6" id="KW-0812">Transmembrane</keyword>
<dbReference type="InterPro" id="IPR001128">
    <property type="entry name" value="Cyt_P450"/>
</dbReference>
<dbReference type="GO" id="GO:0005506">
    <property type="term" value="F:iron ion binding"/>
    <property type="evidence" value="ECO:0007669"/>
    <property type="project" value="InterPro"/>
</dbReference>
<dbReference type="PRINTS" id="PR00463">
    <property type="entry name" value="EP450I"/>
</dbReference>
<dbReference type="Proteomes" id="UP000700596">
    <property type="component" value="Unassembled WGS sequence"/>
</dbReference>